<dbReference type="OrthoDB" id="9798746at2"/>
<evidence type="ECO:0000313" key="4">
    <source>
        <dbReference type="EMBL" id="CUQ79457.1"/>
    </source>
</evidence>
<keyword evidence="1" id="KW-0328">Glycosyltransferase</keyword>
<keyword evidence="3" id="KW-0479">Metal-binding</keyword>
<dbReference type="InterPro" id="IPR002495">
    <property type="entry name" value="Glyco_trans_8"/>
</dbReference>
<sequence length="333" mass="39562">MNVFYFSSDLFASVVAVSMVSLLENNKEQEKITFYIVDDGISDEKKILLNNMVVQYESDNIKRDVVYLEALGPEILLKYPFKDRYQIGHSYFRMCIGTILPESVDRVLCLDSDTLICGNLSELWNVDMKGNILAGVSDCMNIMKYKHQFHMNKNDLYCNAGMYLVDLKKWREEKVEDKIIKRIHEQNGNVFFFEQTLMNWSCSGKILQLPPKYNAYTLFWAFTYKNLICWRKPNAFYLESEVEEAKDNPIIIHFTRNFYMLSRPWIKGCDHPKTKEYVKYKLLTPWKQLEEDNRSKKSIRRYKLWHIIPQRILAIGAGVIYNEVRPKLWWKNE</sequence>
<dbReference type="SUPFAM" id="SSF53448">
    <property type="entry name" value="Nucleotide-diphospho-sugar transferases"/>
    <property type="match status" value="1"/>
</dbReference>
<dbReference type="RefSeq" id="WP_055217005.1">
    <property type="nucleotide sequence ID" value="NZ_CZBU01000011.1"/>
</dbReference>
<dbReference type="PANTHER" id="PTHR13778:SF47">
    <property type="entry name" value="LIPOPOLYSACCHARIDE 1,3-GALACTOSYLTRANSFERASE"/>
    <property type="match status" value="1"/>
</dbReference>
<dbReference type="AlphaFoldDB" id="A0A174Z0R2"/>
<accession>A0A174Z0R2</accession>
<evidence type="ECO:0000256" key="2">
    <source>
        <dbReference type="ARBA" id="ARBA00022679"/>
    </source>
</evidence>
<dbReference type="Pfam" id="PF01501">
    <property type="entry name" value="Glyco_transf_8"/>
    <property type="match status" value="1"/>
</dbReference>
<evidence type="ECO:0000313" key="5">
    <source>
        <dbReference type="Proteomes" id="UP000095621"/>
    </source>
</evidence>
<dbReference type="GO" id="GO:0046872">
    <property type="term" value="F:metal ion binding"/>
    <property type="evidence" value="ECO:0007669"/>
    <property type="project" value="UniProtKB-KW"/>
</dbReference>
<proteinExistence type="predicted"/>
<dbReference type="CDD" id="cd04194">
    <property type="entry name" value="GT8_A4GalT_like"/>
    <property type="match status" value="1"/>
</dbReference>
<dbReference type="InterPro" id="IPR050748">
    <property type="entry name" value="Glycosyltrans_8_dom-fam"/>
</dbReference>
<dbReference type="EMBL" id="CZBU01000011">
    <property type="protein sequence ID" value="CUQ79457.1"/>
    <property type="molecule type" value="Genomic_DNA"/>
</dbReference>
<dbReference type="Gene3D" id="3.90.550.10">
    <property type="entry name" value="Spore Coat Polysaccharide Biosynthesis Protein SpsA, Chain A"/>
    <property type="match status" value="1"/>
</dbReference>
<protein>
    <submittedName>
        <fullName evidence="4">General stress protein A</fullName>
    </submittedName>
</protein>
<dbReference type="InterPro" id="IPR029044">
    <property type="entry name" value="Nucleotide-diphossugar_trans"/>
</dbReference>
<dbReference type="PANTHER" id="PTHR13778">
    <property type="entry name" value="GLYCOSYLTRANSFERASE 8 DOMAIN-CONTAINING PROTEIN"/>
    <property type="match status" value="1"/>
</dbReference>
<evidence type="ECO:0000256" key="1">
    <source>
        <dbReference type="ARBA" id="ARBA00022676"/>
    </source>
</evidence>
<dbReference type="Proteomes" id="UP000095621">
    <property type="component" value="Unassembled WGS sequence"/>
</dbReference>
<organism evidence="4 5">
    <name type="scientific">Lachnospira eligens</name>
    <dbReference type="NCBI Taxonomy" id="39485"/>
    <lineage>
        <taxon>Bacteria</taxon>
        <taxon>Bacillati</taxon>
        <taxon>Bacillota</taxon>
        <taxon>Clostridia</taxon>
        <taxon>Lachnospirales</taxon>
        <taxon>Lachnospiraceae</taxon>
        <taxon>Lachnospira</taxon>
    </lineage>
</organism>
<name>A0A174Z0R2_9FIRM</name>
<keyword evidence="2" id="KW-0808">Transferase</keyword>
<dbReference type="GO" id="GO:0016757">
    <property type="term" value="F:glycosyltransferase activity"/>
    <property type="evidence" value="ECO:0007669"/>
    <property type="project" value="UniProtKB-KW"/>
</dbReference>
<gene>
    <name evidence="4" type="primary">gspA_2</name>
    <name evidence="4" type="ORF">ERS852490_03132</name>
</gene>
<reference evidence="4 5" key="1">
    <citation type="submission" date="2015-09" db="EMBL/GenBank/DDBJ databases">
        <authorList>
            <consortium name="Pathogen Informatics"/>
        </authorList>
    </citation>
    <scope>NUCLEOTIDE SEQUENCE [LARGE SCALE GENOMIC DNA]</scope>
    <source>
        <strain evidence="4 5">2789STDY5834875</strain>
    </source>
</reference>
<evidence type="ECO:0000256" key="3">
    <source>
        <dbReference type="ARBA" id="ARBA00022723"/>
    </source>
</evidence>